<evidence type="ECO:0000313" key="2">
    <source>
        <dbReference type="Proteomes" id="UP000319209"/>
    </source>
</evidence>
<organism evidence="1 2">
    <name type="scientific">Formosa sediminum</name>
    <dbReference type="NCBI Taxonomy" id="2594004"/>
    <lineage>
        <taxon>Bacteria</taxon>
        <taxon>Pseudomonadati</taxon>
        <taxon>Bacteroidota</taxon>
        <taxon>Flavobacteriia</taxon>
        <taxon>Flavobacteriales</taxon>
        <taxon>Flavobacteriaceae</taxon>
        <taxon>Formosa</taxon>
    </lineage>
</organism>
<keyword evidence="2" id="KW-1185">Reference proteome</keyword>
<gene>
    <name evidence="1" type="ORF">FNB79_15210</name>
</gene>
<accession>A0A516GUU6</accession>
<dbReference type="AlphaFoldDB" id="A0A516GUU6"/>
<protein>
    <recommendedName>
        <fullName evidence="3">TraB/GumN family protein</fullName>
    </recommendedName>
</protein>
<name>A0A516GUU6_9FLAO</name>
<reference evidence="1 2" key="1">
    <citation type="submission" date="2019-07" db="EMBL/GenBank/DDBJ databases">
        <title>Genome sequencing for Formosa sp. PS13.</title>
        <authorList>
            <person name="Park S.-J."/>
        </authorList>
    </citation>
    <scope>NUCLEOTIDE SEQUENCE [LARGE SCALE GENOMIC DNA]</scope>
    <source>
        <strain evidence="1 2">PS13</strain>
    </source>
</reference>
<sequence length="240" mass="28783">MYNITLISTIHSENGKCNHNELYKILESINPEVIFDELPSHYFDMYFGNSFDLYYANSVLRNRQPPKMPLEVKCIKKYKQNYNVKILPVDIDVTTKLSKQQDEILFMFSIFFKNEDYIKLDNEKELLITQEGFRYLNSDKFLDFLERKEVVEKNIIDSEIQKDRLNNVYKLFHTEQHDNRENAMIHNIYKFSKENQYNQAVFLIGAEHKKSIMQKIAEYEKHSGIKLNWSMYGDNKKICR</sequence>
<dbReference type="KEGG" id="fop:FNB79_15210"/>
<dbReference type="EMBL" id="CP041637">
    <property type="protein sequence ID" value="QDO95265.1"/>
    <property type="molecule type" value="Genomic_DNA"/>
</dbReference>
<proteinExistence type="predicted"/>
<dbReference type="RefSeq" id="WP_143382173.1">
    <property type="nucleotide sequence ID" value="NZ_CP041637.1"/>
</dbReference>
<evidence type="ECO:0000313" key="1">
    <source>
        <dbReference type="EMBL" id="QDO95265.1"/>
    </source>
</evidence>
<dbReference type="OrthoDB" id="674654at2"/>
<dbReference type="Proteomes" id="UP000319209">
    <property type="component" value="Chromosome"/>
</dbReference>
<evidence type="ECO:0008006" key="3">
    <source>
        <dbReference type="Google" id="ProtNLM"/>
    </source>
</evidence>